<accession>A0ABT2H8W2</accession>
<comment type="caution">
    <text evidence="3">The sequence shown here is derived from an EMBL/GenBank/DDBJ whole genome shotgun (WGS) entry which is preliminary data.</text>
</comment>
<dbReference type="Pfam" id="PF12804">
    <property type="entry name" value="NTP_transf_3"/>
    <property type="match status" value="1"/>
</dbReference>
<reference evidence="3" key="1">
    <citation type="submission" date="2022-08" db="EMBL/GenBank/DDBJ databases">
        <authorList>
            <person name="Deng Y."/>
            <person name="Han X.-F."/>
            <person name="Zhang Y.-Q."/>
        </authorList>
    </citation>
    <scope>NUCLEOTIDE SEQUENCE</scope>
    <source>
        <strain evidence="3">CPCC 203386</strain>
    </source>
</reference>
<feature type="compositionally biased region" description="Basic and acidic residues" evidence="1">
    <location>
        <begin position="56"/>
        <end position="74"/>
    </location>
</feature>
<dbReference type="InterPro" id="IPR025877">
    <property type="entry name" value="MobA-like_NTP_Trfase"/>
</dbReference>
<dbReference type="SUPFAM" id="SSF53448">
    <property type="entry name" value="Nucleotide-diphospho-sugar transferases"/>
    <property type="match status" value="1"/>
</dbReference>
<gene>
    <name evidence="3" type="ORF">N1032_21555</name>
</gene>
<feature type="compositionally biased region" description="Basic and acidic residues" evidence="1">
    <location>
        <begin position="31"/>
        <end position="48"/>
    </location>
</feature>
<dbReference type="PANTHER" id="PTHR43777:SF1">
    <property type="entry name" value="MOLYBDENUM COFACTOR CYTIDYLYLTRANSFERASE"/>
    <property type="match status" value="1"/>
</dbReference>
<protein>
    <submittedName>
        <fullName evidence="3">NTP transferase domain-containing protein</fullName>
    </submittedName>
</protein>
<evidence type="ECO:0000313" key="4">
    <source>
        <dbReference type="Proteomes" id="UP001165586"/>
    </source>
</evidence>
<dbReference type="PANTHER" id="PTHR43777">
    <property type="entry name" value="MOLYBDENUM COFACTOR CYTIDYLYLTRANSFERASE"/>
    <property type="match status" value="1"/>
</dbReference>
<dbReference type="EMBL" id="JANLCJ010000016">
    <property type="protein sequence ID" value="MCS5736328.1"/>
    <property type="molecule type" value="Genomic_DNA"/>
</dbReference>
<proteinExistence type="predicted"/>
<dbReference type="InterPro" id="IPR029044">
    <property type="entry name" value="Nucleotide-diphossugar_trans"/>
</dbReference>
<keyword evidence="4" id="KW-1185">Reference proteome</keyword>
<organism evidence="3 4">
    <name type="scientific">Herbiconiux daphne</name>
    <dbReference type="NCBI Taxonomy" id="2970914"/>
    <lineage>
        <taxon>Bacteria</taxon>
        <taxon>Bacillati</taxon>
        <taxon>Actinomycetota</taxon>
        <taxon>Actinomycetes</taxon>
        <taxon>Micrococcales</taxon>
        <taxon>Microbacteriaceae</taxon>
        <taxon>Herbiconiux</taxon>
    </lineage>
</organism>
<feature type="domain" description="MobA-like NTP transferase" evidence="2">
    <location>
        <begin position="107"/>
        <end position="205"/>
    </location>
</feature>
<dbReference type="Gene3D" id="3.90.550.10">
    <property type="entry name" value="Spore Coat Polysaccharide Biosynthesis Protein SpsA, Chain A"/>
    <property type="match status" value="1"/>
</dbReference>
<evidence type="ECO:0000313" key="3">
    <source>
        <dbReference type="EMBL" id="MCS5736328.1"/>
    </source>
</evidence>
<feature type="region of interest" description="Disordered" evidence="1">
    <location>
        <begin position="13"/>
        <end position="85"/>
    </location>
</feature>
<evidence type="ECO:0000259" key="2">
    <source>
        <dbReference type="Pfam" id="PF12804"/>
    </source>
</evidence>
<name>A0ABT2H8W2_9MICO</name>
<dbReference type="GO" id="GO:0016740">
    <property type="term" value="F:transferase activity"/>
    <property type="evidence" value="ECO:0007669"/>
    <property type="project" value="UniProtKB-KW"/>
</dbReference>
<keyword evidence="3" id="KW-0808">Transferase</keyword>
<evidence type="ECO:0000256" key="1">
    <source>
        <dbReference type="SAM" id="MobiDB-lite"/>
    </source>
</evidence>
<sequence length="226" mass="23701">MLGAAAARARSLLAASPRGRANGPIPPAPEHFPRPRVADTSAHRDRGRANGPIPADPEHFARPRVDETELEGTRGRANGRGSSDFEHFARPRVDETGVDETGSDEHLGVVEAVDWGEGIGASLRAGLVEARARGASVAVVTLVDLPELDARAIARVREGASSTTLRQAVYGGRPGHPVVIGSGHFNELVSELRGDVGARPYLVAHGVEPVDCTDLGGGDDVDSPER</sequence>
<dbReference type="Proteomes" id="UP001165586">
    <property type="component" value="Unassembled WGS sequence"/>
</dbReference>